<comment type="similarity">
    <text evidence="2">Belongs to the ferric reductase (FRE) family.</text>
</comment>
<keyword evidence="6" id="KW-0560">Oxidoreductase</keyword>
<dbReference type="AlphaFoldDB" id="A0AAD6VHP2"/>
<dbReference type="CDD" id="cd06186">
    <property type="entry name" value="NOX_Duox_like_FAD_NADP"/>
    <property type="match status" value="1"/>
</dbReference>
<feature type="transmembrane region" description="Helical" evidence="11">
    <location>
        <begin position="244"/>
        <end position="263"/>
    </location>
</feature>
<feature type="transmembrane region" description="Helical" evidence="11">
    <location>
        <begin position="106"/>
        <end position="129"/>
    </location>
</feature>
<accession>A0AAD6VHP2</accession>
<evidence type="ECO:0000256" key="9">
    <source>
        <dbReference type="ARBA" id="ARBA00023180"/>
    </source>
</evidence>
<gene>
    <name evidence="13" type="ORF">GGX14DRAFT_451532</name>
</gene>
<evidence type="ECO:0000256" key="6">
    <source>
        <dbReference type="ARBA" id="ARBA00023002"/>
    </source>
</evidence>
<dbReference type="InterPro" id="IPR017927">
    <property type="entry name" value="FAD-bd_FR_type"/>
</dbReference>
<dbReference type="Pfam" id="PF08030">
    <property type="entry name" value="NAD_binding_6"/>
    <property type="match status" value="1"/>
</dbReference>
<dbReference type="GO" id="GO:0000293">
    <property type="term" value="F:ferric-chelate reductase activity"/>
    <property type="evidence" value="ECO:0007669"/>
    <property type="project" value="TreeGrafter"/>
</dbReference>
<dbReference type="PANTHER" id="PTHR32361">
    <property type="entry name" value="FERRIC/CUPRIC REDUCTASE TRANSMEMBRANE COMPONENT"/>
    <property type="match status" value="1"/>
</dbReference>
<evidence type="ECO:0000256" key="8">
    <source>
        <dbReference type="ARBA" id="ARBA00023136"/>
    </source>
</evidence>
<dbReference type="EMBL" id="JARJCW010000029">
    <property type="protein sequence ID" value="KAJ7210161.1"/>
    <property type="molecule type" value="Genomic_DNA"/>
</dbReference>
<dbReference type="PROSITE" id="PS51384">
    <property type="entry name" value="FAD_FR"/>
    <property type="match status" value="1"/>
</dbReference>
<proteinExistence type="inferred from homology"/>
<feature type="transmembrane region" description="Helical" evidence="11">
    <location>
        <begin position="214"/>
        <end position="232"/>
    </location>
</feature>
<evidence type="ECO:0000256" key="2">
    <source>
        <dbReference type="ARBA" id="ARBA00006278"/>
    </source>
</evidence>
<dbReference type="GO" id="GO:0015677">
    <property type="term" value="P:copper ion import"/>
    <property type="evidence" value="ECO:0007669"/>
    <property type="project" value="TreeGrafter"/>
</dbReference>
<dbReference type="Pfam" id="PF01794">
    <property type="entry name" value="Ferric_reduct"/>
    <property type="match status" value="1"/>
</dbReference>
<dbReference type="GO" id="GO:0006826">
    <property type="term" value="P:iron ion transport"/>
    <property type="evidence" value="ECO:0007669"/>
    <property type="project" value="TreeGrafter"/>
</dbReference>
<dbReference type="SUPFAM" id="SSF52343">
    <property type="entry name" value="Ferredoxin reductase-like, C-terminal NADP-linked domain"/>
    <property type="match status" value="1"/>
</dbReference>
<evidence type="ECO:0000313" key="14">
    <source>
        <dbReference type="Proteomes" id="UP001219525"/>
    </source>
</evidence>
<sequence>MASTPLPDTETGTILQSIDPDRVPRIALANLYPKQVWYFVTAFIVLVAACHFVSVLHSYVTRRHAAASARSSAAGQGISWRRLPLALLNLWRIVAFRWSIMIAGTYTFSVADFLLAEMYIAVLFTWTFINSTSVEGVKYDPKYWANRCVHIAAVQLPLITALGMKNNVISVLTGVSFDKLEHLHRISARVICVMFWVHGIGRVSLPHDDDTTTYWFRIGVVGASALTLLCLLSIRPLRARNYEAFMYLHTVFGVIALAGAYVHASEFGYGVYIWPAMFLWGLDRALRLLRIVVVNSQAPKFTSDATVSVLSPHFLRIFVDAPPYFIWRPGQCAYLTIVGAYATSVTEAHPFTIANALPMRGVGAVGVGAASEETPVGEKEDKSETPEPSADGAVSNESRTPSSRRHRLMFILRVRDGFTKRLLDAVLTTRSTSSGDDVSATASRSFKAFIDGPYSSPPVVRGFETVVFISGGSGVSFSLPLFLDLVQAARATPNLNPRCTRAVFVWAIRDPDQITWIADTVARELLGLRQTHPTPPASTATSNATAAAAAGATPVFEVDIRLHVTAAPEDTQALGSSGTAGTDPELAAAGGGLEKKERDSKEHLLGVDVPGVSVQLIHGRPNIKEIVRGEIDARSGRGGAVSVNVCGTTELAQSVRRALSDGPGRVVDVLRGGPSVVLHVEGFGGA</sequence>
<feature type="region of interest" description="Disordered" evidence="10">
    <location>
        <begin position="368"/>
        <end position="402"/>
    </location>
</feature>
<evidence type="ECO:0000256" key="5">
    <source>
        <dbReference type="ARBA" id="ARBA00022989"/>
    </source>
</evidence>
<evidence type="ECO:0000259" key="12">
    <source>
        <dbReference type="PROSITE" id="PS51384"/>
    </source>
</evidence>
<evidence type="ECO:0000256" key="3">
    <source>
        <dbReference type="ARBA" id="ARBA00022448"/>
    </source>
</evidence>
<dbReference type="SFLD" id="SFLDS00052">
    <property type="entry name" value="Ferric_Reductase_Domain"/>
    <property type="match status" value="1"/>
</dbReference>
<keyword evidence="5 11" id="KW-1133">Transmembrane helix</keyword>
<evidence type="ECO:0000256" key="10">
    <source>
        <dbReference type="SAM" id="MobiDB-lite"/>
    </source>
</evidence>
<keyword evidence="3" id="KW-0813">Transport</keyword>
<comment type="caution">
    <text evidence="13">The sequence shown here is derived from an EMBL/GenBank/DDBJ whole genome shotgun (WGS) entry which is preliminary data.</text>
</comment>
<keyword evidence="9" id="KW-0325">Glycoprotein</keyword>
<keyword evidence="7" id="KW-0406">Ion transport</keyword>
<keyword evidence="14" id="KW-1185">Reference proteome</keyword>
<feature type="transmembrane region" description="Helical" evidence="11">
    <location>
        <begin position="36"/>
        <end position="60"/>
    </location>
</feature>
<dbReference type="InterPro" id="IPR039261">
    <property type="entry name" value="FNR_nucleotide-bd"/>
</dbReference>
<evidence type="ECO:0000256" key="7">
    <source>
        <dbReference type="ARBA" id="ARBA00023065"/>
    </source>
</evidence>
<feature type="compositionally biased region" description="Basic and acidic residues" evidence="10">
    <location>
        <begin position="376"/>
        <end position="385"/>
    </location>
</feature>
<feature type="domain" description="FAD-binding FR-type" evidence="12">
    <location>
        <begin position="281"/>
        <end position="460"/>
    </location>
</feature>
<reference evidence="13" key="1">
    <citation type="submission" date="2023-03" db="EMBL/GenBank/DDBJ databases">
        <title>Massive genome expansion in bonnet fungi (Mycena s.s.) driven by repeated elements and novel gene families across ecological guilds.</title>
        <authorList>
            <consortium name="Lawrence Berkeley National Laboratory"/>
            <person name="Harder C.B."/>
            <person name="Miyauchi S."/>
            <person name="Viragh M."/>
            <person name="Kuo A."/>
            <person name="Thoen E."/>
            <person name="Andreopoulos B."/>
            <person name="Lu D."/>
            <person name="Skrede I."/>
            <person name="Drula E."/>
            <person name="Henrissat B."/>
            <person name="Morin E."/>
            <person name="Kohler A."/>
            <person name="Barry K."/>
            <person name="LaButti K."/>
            <person name="Morin E."/>
            <person name="Salamov A."/>
            <person name="Lipzen A."/>
            <person name="Mereny Z."/>
            <person name="Hegedus B."/>
            <person name="Baldrian P."/>
            <person name="Stursova M."/>
            <person name="Weitz H."/>
            <person name="Taylor A."/>
            <person name="Grigoriev I.V."/>
            <person name="Nagy L.G."/>
            <person name="Martin F."/>
            <person name="Kauserud H."/>
        </authorList>
    </citation>
    <scope>NUCLEOTIDE SEQUENCE</scope>
    <source>
        <strain evidence="13">9144</strain>
    </source>
</reference>
<dbReference type="Proteomes" id="UP001219525">
    <property type="component" value="Unassembled WGS sequence"/>
</dbReference>
<dbReference type="GO" id="GO:0005886">
    <property type="term" value="C:plasma membrane"/>
    <property type="evidence" value="ECO:0007669"/>
    <property type="project" value="TreeGrafter"/>
</dbReference>
<dbReference type="InterPro" id="IPR013121">
    <property type="entry name" value="Fe_red_NAD-bd_6"/>
</dbReference>
<evidence type="ECO:0000313" key="13">
    <source>
        <dbReference type="EMBL" id="KAJ7210161.1"/>
    </source>
</evidence>
<evidence type="ECO:0000256" key="11">
    <source>
        <dbReference type="SAM" id="Phobius"/>
    </source>
</evidence>
<organism evidence="13 14">
    <name type="scientific">Mycena pura</name>
    <dbReference type="NCBI Taxonomy" id="153505"/>
    <lineage>
        <taxon>Eukaryota</taxon>
        <taxon>Fungi</taxon>
        <taxon>Dikarya</taxon>
        <taxon>Basidiomycota</taxon>
        <taxon>Agaricomycotina</taxon>
        <taxon>Agaricomycetes</taxon>
        <taxon>Agaricomycetidae</taxon>
        <taxon>Agaricales</taxon>
        <taxon>Marasmiineae</taxon>
        <taxon>Mycenaceae</taxon>
        <taxon>Mycena</taxon>
    </lineage>
</organism>
<keyword evidence="8 11" id="KW-0472">Membrane</keyword>
<dbReference type="SFLD" id="SFLDG01168">
    <property type="entry name" value="Ferric_reductase_subgroup_(FRE"/>
    <property type="match status" value="1"/>
</dbReference>
<name>A0AAD6VHP2_9AGAR</name>
<evidence type="ECO:0000256" key="4">
    <source>
        <dbReference type="ARBA" id="ARBA00022692"/>
    </source>
</evidence>
<dbReference type="GO" id="GO:0006879">
    <property type="term" value="P:intracellular iron ion homeostasis"/>
    <property type="evidence" value="ECO:0007669"/>
    <property type="project" value="TreeGrafter"/>
</dbReference>
<dbReference type="InterPro" id="IPR013130">
    <property type="entry name" value="Fe3_Rdtase_TM_dom"/>
</dbReference>
<protein>
    <submittedName>
        <fullName evidence="13">Iron reductase</fullName>
    </submittedName>
</protein>
<keyword evidence="4 11" id="KW-0812">Transmembrane</keyword>
<evidence type="ECO:0000256" key="1">
    <source>
        <dbReference type="ARBA" id="ARBA00004141"/>
    </source>
</evidence>
<feature type="region of interest" description="Disordered" evidence="10">
    <location>
        <begin position="569"/>
        <end position="600"/>
    </location>
</feature>
<dbReference type="Gene3D" id="3.40.50.80">
    <property type="entry name" value="Nucleotide-binding domain of ferredoxin-NADP reductase (FNR) module"/>
    <property type="match status" value="1"/>
</dbReference>
<dbReference type="PANTHER" id="PTHR32361:SF9">
    <property type="entry name" value="FERRIC REDUCTASE TRANSMEMBRANE COMPONENT 3-RELATED"/>
    <property type="match status" value="1"/>
</dbReference>
<dbReference type="InterPro" id="IPR051410">
    <property type="entry name" value="Ferric/Cupric_Reductase"/>
</dbReference>
<comment type="subcellular location">
    <subcellularLocation>
        <location evidence="1">Membrane</location>
        <topology evidence="1">Multi-pass membrane protein</topology>
    </subcellularLocation>
</comment>